<feature type="chain" id="PRO_5047262967" evidence="1">
    <location>
        <begin position="24"/>
        <end position="344"/>
    </location>
</feature>
<evidence type="ECO:0000256" key="1">
    <source>
        <dbReference type="SAM" id="SignalP"/>
    </source>
</evidence>
<proteinExistence type="predicted"/>
<dbReference type="Proteomes" id="UP001589688">
    <property type="component" value="Unassembled WGS sequence"/>
</dbReference>
<gene>
    <name evidence="2" type="ORF">ACFFK8_07715</name>
</gene>
<name>A0ABV5ZJX6_9BACT</name>
<keyword evidence="1" id="KW-0732">Signal</keyword>
<evidence type="ECO:0000313" key="2">
    <source>
        <dbReference type="EMBL" id="MFB9897688.1"/>
    </source>
</evidence>
<sequence>MTNRVCFSCITLLLCTLPMAAQTQEQSPIKPFRNLDVSVSAGTTGLGLEVGSDISEMVRLRAGFSFMPHWSDDMKFGVQVGDKPESKYDAQGNRVETKFDRLQARMKELTGFNVDETIHLQGKPKFYNFSLLVDVMPFANKQWHLTAGFYWGNNKLADAVVSQEDMTTMLAVGIYNNMYSKAINNQPFVTINGNDVYNESLANKLISYGRMKYRIGDMKSTGEACYAEPDANGLIKAEAIINNFKPYLGFGYESQLGRADNHWKIGFDAGILFWGGRPRVYTERTIEHITEDEETGIKTYNYTKEKVDIVRDVTNYRKNIKGKINFLKALPLFPVLNVKLTKSF</sequence>
<feature type="signal peptide" evidence="1">
    <location>
        <begin position="1"/>
        <end position="23"/>
    </location>
</feature>
<organism evidence="2 3">
    <name type="scientific">Hallella seregens ATCC 51272</name>
    <dbReference type="NCBI Taxonomy" id="1336250"/>
    <lineage>
        <taxon>Bacteria</taxon>
        <taxon>Pseudomonadati</taxon>
        <taxon>Bacteroidota</taxon>
        <taxon>Bacteroidia</taxon>
        <taxon>Bacteroidales</taxon>
        <taxon>Prevotellaceae</taxon>
        <taxon>Hallella</taxon>
    </lineage>
</organism>
<evidence type="ECO:0000313" key="3">
    <source>
        <dbReference type="Proteomes" id="UP001589688"/>
    </source>
</evidence>
<reference evidence="2 3" key="1">
    <citation type="submission" date="2024-09" db="EMBL/GenBank/DDBJ databases">
        <authorList>
            <person name="Sun Q."/>
            <person name="Mori K."/>
        </authorList>
    </citation>
    <scope>NUCLEOTIDE SEQUENCE [LARGE SCALE GENOMIC DNA]</scope>
    <source>
        <strain evidence="2 3">ATCC 51272</strain>
    </source>
</reference>
<protein>
    <submittedName>
        <fullName evidence="2">Uncharacterized protein</fullName>
    </submittedName>
</protein>
<dbReference type="EMBL" id="JBHLZF010000002">
    <property type="protein sequence ID" value="MFB9897688.1"/>
    <property type="molecule type" value="Genomic_DNA"/>
</dbReference>
<dbReference type="Gene3D" id="2.40.160.170">
    <property type="match status" value="1"/>
</dbReference>
<keyword evidence="3" id="KW-1185">Reference proteome</keyword>
<comment type="caution">
    <text evidence="2">The sequence shown here is derived from an EMBL/GenBank/DDBJ whole genome shotgun (WGS) entry which is preliminary data.</text>
</comment>
<accession>A0ABV5ZJX6</accession>
<dbReference type="RefSeq" id="WP_027952748.1">
    <property type="nucleotide sequence ID" value="NZ_JADU01000031.1"/>
</dbReference>